<proteinExistence type="predicted"/>
<dbReference type="SUPFAM" id="SSF52833">
    <property type="entry name" value="Thioredoxin-like"/>
    <property type="match status" value="1"/>
</dbReference>
<dbReference type="HOGENOM" id="CLU_1471780_0_0_1"/>
<dbReference type="STRING" id="225164.V3ZKY0"/>
<name>V3ZKY0_LOTGI</name>
<accession>V3ZKY0</accession>
<dbReference type="AlphaFoldDB" id="V3ZKY0"/>
<feature type="domain" description="Thioredoxin" evidence="1">
    <location>
        <begin position="36"/>
        <end position="125"/>
    </location>
</feature>
<organism evidence="3 4">
    <name type="scientific">Lottia gigantea</name>
    <name type="common">Giant owl limpet</name>
    <dbReference type="NCBI Taxonomy" id="225164"/>
    <lineage>
        <taxon>Eukaryota</taxon>
        <taxon>Metazoa</taxon>
        <taxon>Spiralia</taxon>
        <taxon>Lophotrochozoa</taxon>
        <taxon>Mollusca</taxon>
        <taxon>Gastropoda</taxon>
        <taxon>Patellogastropoda</taxon>
        <taxon>Lottioidea</taxon>
        <taxon>Lottiidae</taxon>
        <taxon>Lottia</taxon>
    </lineage>
</organism>
<dbReference type="Pfam" id="PF00085">
    <property type="entry name" value="Thioredoxin"/>
    <property type="match status" value="1"/>
</dbReference>
<dbReference type="RefSeq" id="XP_009064316.1">
    <property type="nucleotide sequence ID" value="XM_009066068.1"/>
</dbReference>
<dbReference type="GeneID" id="20233159"/>
<feature type="domain" description="TXNDC11 thioredoxin-like" evidence="2">
    <location>
        <begin position="134"/>
        <end position="179"/>
    </location>
</feature>
<evidence type="ECO:0000259" key="2">
    <source>
        <dbReference type="Pfam" id="PF26234"/>
    </source>
</evidence>
<gene>
    <name evidence="3" type="ORF">LOTGIDRAFT_131152</name>
</gene>
<dbReference type="OMA" id="GQMDYAD"/>
<dbReference type="OrthoDB" id="1910803at2759"/>
<keyword evidence="4" id="KW-1185">Reference proteome</keyword>
<sequence length="184" mass="21487">QTKSITAPPKDPKRFFPTNSPVIDLPYGNLEPVVNILHNEQFIFVMYYAPWCAKSMSLRWEFQKAAKFMQNQVKFIGINCWWPQGSCRKRYKFMMFPVLYAYFSNLDGYRYLGSSSAEYMVKFLEDLIYPLSLVHSVNEVTDHVAENDMAVLAYFDFNSSPQPPGYLQYYYASMRSVEHGNSNI</sequence>
<feature type="non-terminal residue" evidence="3">
    <location>
        <position position="1"/>
    </location>
</feature>
<reference evidence="3 4" key="1">
    <citation type="journal article" date="2013" name="Nature">
        <title>Insights into bilaterian evolution from three spiralian genomes.</title>
        <authorList>
            <person name="Simakov O."/>
            <person name="Marletaz F."/>
            <person name="Cho S.J."/>
            <person name="Edsinger-Gonzales E."/>
            <person name="Havlak P."/>
            <person name="Hellsten U."/>
            <person name="Kuo D.H."/>
            <person name="Larsson T."/>
            <person name="Lv J."/>
            <person name="Arendt D."/>
            <person name="Savage R."/>
            <person name="Osoegawa K."/>
            <person name="de Jong P."/>
            <person name="Grimwood J."/>
            <person name="Chapman J.A."/>
            <person name="Shapiro H."/>
            <person name="Aerts A."/>
            <person name="Otillar R.P."/>
            <person name="Terry A.Y."/>
            <person name="Boore J.L."/>
            <person name="Grigoriev I.V."/>
            <person name="Lindberg D.R."/>
            <person name="Seaver E.C."/>
            <person name="Weisblat D.A."/>
            <person name="Putnam N.H."/>
            <person name="Rokhsar D.S."/>
        </authorList>
    </citation>
    <scope>NUCLEOTIDE SEQUENCE [LARGE SCALE GENOMIC DNA]</scope>
</reference>
<dbReference type="PANTHER" id="PTHR46497:SF1">
    <property type="entry name" value="THIOREDOXIN DOMAIN-CONTAINING PROTEIN 11"/>
    <property type="match status" value="1"/>
</dbReference>
<dbReference type="InterPro" id="IPR013766">
    <property type="entry name" value="Thioredoxin_domain"/>
</dbReference>
<dbReference type="CTD" id="20233159"/>
<dbReference type="EMBL" id="KB203357">
    <property type="protein sequence ID" value="ESO84927.1"/>
    <property type="molecule type" value="Genomic_DNA"/>
</dbReference>
<evidence type="ECO:0000313" key="3">
    <source>
        <dbReference type="EMBL" id="ESO84927.1"/>
    </source>
</evidence>
<protein>
    <submittedName>
        <fullName evidence="3">Uncharacterized protein</fullName>
    </submittedName>
</protein>
<dbReference type="PANTHER" id="PTHR46497">
    <property type="entry name" value="THIOREDOXIN DOMAIN-CONTAINING PROTEIN 11"/>
    <property type="match status" value="1"/>
</dbReference>
<dbReference type="InterPro" id="IPR036249">
    <property type="entry name" value="Thioredoxin-like_sf"/>
</dbReference>
<dbReference type="Pfam" id="PF26234">
    <property type="entry name" value="TXNDC11_2nd"/>
    <property type="match status" value="1"/>
</dbReference>
<dbReference type="Proteomes" id="UP000030746">
    <property type="component" value="Unassembled WGS sequence"/>
</dbReference>
<dbReference type="InterPro" id="IPR058777">
    <property type="entry name" value="TXNDC11_thioredoxin"/>
</dbReference>
<evidence type="ECO:0000259" key="1">
    <source>
        <dbReference type="Pfam" id="PF00085"/>
    </source>
</evidence>
<dbReference type="Gene3D" id="3.40.30.10">
    <property type="entry name" value="Glutaredoxin"/>
    <property type="match status" value="1"/>
</dbReference>
<dbReference type="InterPro" id="IPR052792">
    <property type="entry name" value="Thioredoxin_dom-contain_11"/>
</dbReference>
<dbReference type="KEGG" id="lgi:LOTGIDRAFT_131152"/>
<evidence type="ECO:0000313" key="4">
    <source>
        <dbReference type="Proteomes" id="UP000030746"/>
    </source>
</evidence>